<dbReference type="AlphaFoldDB" id="A0A2X2E9U2"/>
<name>A0A2X2E9U2_PSELU</name>
<sequence length="89" mass="9872">MKPFSLSAKFVDAEAPNDNLTCSECGCNFSLEDYEFVDAEFDEVECLCPNCQLNADLVGYPCDYCEEPATHSVGSTYYCEGHFEDLVGD</sequence>
<dbReference type="GeneID" id="300269622"/>
<accession>A0A2X2E9U2</accession>
<evidence type="ECO:0000313" key="1">
    <source>
        <dbReference type="EMBL" id="SPZ04909.1"/>
    </source>
</evidence>
<dbReference type="EMBL" id="UAUF01000010">
    <property type="protein sequence ID" value="SPZ04909.1"/>
    <property type="molecule type" value="Genomic_DNA"/>
</dbReference>
<dbReference type="RefSeq" id="WP_074828653.1">
    <property type="nucleotide sequence ID" value="NZ_DAMAAI010000016.1"/>
</dbReference>
<evidence type="ECO:0000313" key="2">
    <source>
        <dbReference type="Proteomes" id="UP000250443"/>
    </source>
</evidence>
<dbReference type="Proteomes" id="UP000250443">
    <property type="component" value="Unassembled WGS sequence"/>
</dbReference>
<organism evidence="1 2">
    <name type="scientific">Pseudomonas luteola</name>
    <dbReference type="NCBI Taxonomy" id="47886"/>
    <lineage>
        <taxon>Bacteria</taxon>
        <taxon>Pseudomonadati</taxon>
        <taxon>Pseudomonadota</taxon>
        <taxon>Gammaproteobacteria</taxon>
        <taxon>Pseudomonadales</taxon>
        <taxon>Pseudomonadaceae</taxon>
        <taxon>Pseudomonas</taxon>
    </lineage>
</organism>
<proteinExistence type="predicted"/>
<gene>
    <name evidence="1" type="ORF">NCTC11842_01429</name>
</gene>
<reference evidence="1 2" key="1">
    <citation type="submission" date="2018-06" db="EMBL/GenBank/DDBJ databases">
        <authorList>
            <consortium name="Pathogen Informatics"/>
            <person name="Doyle S."/>
        </authorList>
    </citation>
    <scope>NUCLEOTIDE SEQUENCE [LARGE SCALE GENOMIC DNA]</scope>
    <source>
        <strain evidence="1 2">NCTC11842</strain>
    </source>
</reference>
<protein>
    <submittedName>
        <fullName evidence="1">Uncharacterized protein</fullName>
    </submittedName>
</protein>